<dbReference type="EMBL" id="RWGY01000633">
    <property type="protein sequence ID" value="TVU00138.1"/>
    <property type="molecule type" value="Genomic_DNA"/>
</dbReference>
<evidence type="ECO:0000313" key="4">
    <source>
        <dbReference type="Proteomes" id="UP000324897"/>
    </source>
</evidence>
<sequence length="139" mass="15462">MELPNGVENDDTRSIMLSRGCGSEVFLIHVKESLLRIFHNDNGVDWFLVHSICLREVCANLGMADWPPLDGHTHGVKIRAVGDNAKFVLLDLFGAIVFLDITSKQAQKLYEMRQEDGTLIDRNNQSESKKGVSSCSSAQ</sequence>
<dbReference type="Gramene" id="TVU00138">
    <property type="protein sequence ID" value="TVU00138"/>
    <property type="gene ID" value="EJB05_54448"/>
</dbReference>
<organism evidence="3 4">
    <name type="scientific">Eragrostis curvula</name>
    <name type="common">weeping love grass</name>
    <dbReference type="NCBI Taxonomy" id="38414"/>
    <lineage>
        <taxon>Eukaryota</taxon>
        <taxon>Viridiplantae</taxon>
        <taxon>Streptophyta</taxon>
        <taxon>Embryophyta</taxon>
        <taxon>Tracheophyta</taxon>
        <taxon>Spermatophyta</taxon>
        <taxon>Magnoliopsida</taxon>
        <taxon>Liliopsida</taxon>
        <taxon>Poales</taxon>
        <taxon>Poaceae</taxon>
        <taxon>PACMAD clade</taxon>
        <taxon>Chloridoideae</taxon>
        <taxon>Eragrostideae</taxon>
        <taxon>Eragrostidinae</taxon>
        <taxon>Eragrostis</taxon>
    </lineage>
</organism>
<dbReference type="Proteomes" id="UP000324897">
    <property type="component" value="Unassembled WGS sequence"/>
</dbReference>
<dbReference type="AlphaFoldDB" id="A0A5J9SMA4"/>
<protein>
    <recommendedName>
        <fullName evidence="2">F-box protein AT5G49610-like beta-propeller domain-containing protein</fullName>
    </recommendedName>
</protein>
<gene>
    <name evidence="3" type="ORF">EJB05_54448</name>
</gene>
<name>A0A5J9SMA4_9POAL</name>
<feature type="non-terminal residue" evidence="3">
    <location>
        <position position="1"/>
    </location>
</feature>
<reference evidence="3 4" key="1">
    <citation type="journal article" date="2019" name="Sci. Rep.">
        <title>A high-quality genome of Eragrostis curvula grass provides insights into Poaceae evolution and supports new strategies to enhance forage quality.</title>
        <authorList>
            <person name="Carballo J."/>
            <person name="Santos B.A.C.M."/>
            <person name="Zappacosta D."/>
            <person name="Garbus I."/>
            <person name="Selva J.P."/>
            <person name="Gallo C.A."/>
            <person name="Diaz A."/>
            <person name="Albertini E."/>
            <person name="Caccamo M."/>
            <person name="Echenique V."/>
        </authorList>
    </citation>
    <scope>NUCLEOTIDE SEQUENCE [LARGE SCALE GENOMIC DNA]</scope>
    <source>
        <strain evidence="4">cv. Victoria</strain>
        <tissue evidence="3">Leaf</tissue>
    </source>
</reference>
<feature type="domain" description="F-box protein AT5G49610-like beta-propeller" evidence="2">
    <location>
        <begin position="1"/>
        <end position="120"/>
    </location>
</feature>
<evidence type="ECO:0000256" key="1">
    <source>
        <dbReference type="SAM" id="MobiDB-lite"/>
    </source>
</evidence>
<evidence type="ECO:0000313" key="3">
    <source>
        <dbReference type="EMBL" id="TVU00138.1"/>
    </source>
</evidence>
<evidence type="ECO:0000259" key="2">
    <source>
        <dbReference type="Pfam" id="PF23635"/>
    </source>
</evidence>
<dbReference type="Pfam" id="PF23635">
    <property type="entry name" value="Beta-prop_AT5G49610-like"/>
    <property type="match status" value="1"/>
</dbReference>
<proteinExistence type="predicted"/>
<accession>A0A5J9SMA4</accession>
<comment type="caution">
    <text evidence="3">The sequence shown here is derived from an EMBL/GenBank/DDBJ whole genome shotgun (WGS) entry which is preliminary data.</text>
</comment>
<keyword evidence="4" id="KW-1185">Reference proteome</keyword>
<feature type="region of interest" description="Disordered" evidence="1">
    <location>
        <begin position="120"/>
        <end position="139"/>
    </location>
</feature>
<dbReference type="InterPro" id="IPR056594">
    <property type="entry name" value="AT5G49610-like_b-prop"/>
</dbReference>